<name>D0MDT1_RHOM4</name>
<comment type="similarity">
    <text evidence="1">Belongs to the phD/YefM antitoxin family.</text>
</comment>
<protein>
    <recommendedName>
        <fullName evidence="4">Antitoxin</fullName>
    </recommendedName>
</protein>
<evidence type="ECO:0000256" key="1">
    <source>
        <dbReference type="ARBA" id="ARBA00009981"/>
    </source>
</evidence>
<dbReference type="KEGG" id="rmr:Rmar_2196"/>
<accession>D0MDT1</accession>
<dbReference type="AlphaFoldDB" id="D0MDT1"/>
<dbReference type="HOGENOM" id="CLU_2685412_0_0_10"/>
<keyword evidence="3" id="KW-1185">Reference proteome</keyword>
<dbReference type="Gene3D" id="3.40.1620.10">
    <property type="entry name" value="YefM-like domain"/>
    <property type="match status" value="1"/>
</dbReference>
<evidence type="ECO:0000313" key="2">
    <source>
        <dbReference type="EMBL" id="ACY49075.1"/>
    </source>
</evidence>
<dbReference type="OrthoDB" id="9915743at2"/>
<dbReference type="InterPro" id="IPR036165">
    <property type="entry name" value="YefM-like_sf"/>
</dbReference>
<dbReference type="SUPFAM" id="SSF143120">
    <property type="entry name" value="YefM-like"/>
    <property type="match status" value="1"/>
</dbReference>
<evidence type="ECO:0008006" key="4">
    <source>
        <dbReference type="Google" id="ProtNLM"/>
    </source>
</evidence>
<organism evidence="2 3">
    <name type="scientific">Rhodothermus marinus (strain ATCC 43812 / DSM 4252 / R-10)</name>
    <name type="common">Rhodothermus obamensis</name>
    <dbReference type="NCBI Taxonomy" id="518766"/>
    <lineage>
        <taxon>Bacteria</taxon>
        <taxon>Pseudomonadati</taxon>
        <taxon>Rhodothermota</taxon>
        <taxon>Rhodothermia</taxon>
        <taxon>Rhodothermales</taxon>
        <taxon>Rhodothermaceae</taxon>
        <taxon>Rhodothermus</taxon>
    </lineage>
</organism>
<dbReference type="Proteomes" id="UP000002221">
    <property type="component" value="Chromosome"/>
</dbReference>
<reference evidence="2 3" key="1">
    <citation type="journal article" date="2009" name="Stand. Genomic Sci.">
        <title>Complete genome sequence of Rhodothermus marinus type strain (R-10).</title>
        <authorList>
            <person name="Nolan M."/>
            <person name="Tindall B.J."/>
            <person name="Pomrenke H."/>
            <person name="Lapidus A."/>
            <person name="Copeland A."/>
            <person name="Glavina Del Rio T."/>
            <person name="Lucas S."/>
            <person name="Chen F."/>
            <person name="Tice H."/>
            <person name="Cheng J.F."/>
            <person name="Saunders E."/>
            <person name="Han C."/>
            <person name="Bruce D."/>
            <person name="Goodwin L."/>
            <person name="Chain P."/>
            <person name="Pitluck S."/>
            <person name="Ovchinikova G."/>
            <person name="Pati A."/>
            <person name="Ivanova N."/>
            <person name="Mavromatis K."/>
            <person name="Chen A."/>
            <person name="Palaniappan K."/>
            <person name="Land M."/>
            <person name="Hauser L."/>
            <person name="Chang Y.J."/>
            <person name="Jeffries C.D."/>
            <person name="Brettin T."/>
            <person name="Goker M."/>
            <person name="Bristow J."/>
            <person name="Eisen J.A."/>
            <person name="Markowitz V."/>
            <person name="Hugenholtz P."/>
            <person name="Kyrpides N.C."/>
            <person name="Klenk H.P."/>
            <person name="Detter J.C."/>
        </authorList>
    </citation>
    <scope>NUCLEOTIDE SEQUENCE [LARGE SCALE GENOMIC DNA]</scope>
    <source>
        <strain evidence="3">ATCC 43812 / DSM 4252 / R-10</strain>
    </source>
</reference>
<dbReference type="RefSeq" id="WP_012844685.1">
    <property type="nucleotide sequence ID" value="NC_013501.1"/>
</dbReference>
<proteinExistence type="inferred from homology"/>
<sequence>MRRTRVASADTVAISRIRLQATDALKQRLAQGPVIVQRQGKAVAVLLDPARWQELVDRLEPDAAPRMNSRSRKR</sequence>
<evidence type="ECO:0000313" key="3">
    <source>
        <dbReference type="Proteomes" id="UP000002221"/>
    </source>
</evidence>
<dbReference type="EMBL" id="CP001807">
    <property type="protein sequence ID" value="ACY49075.1"/>
    <property type="molecule type" value="Genomic_DNA"/>
</dbReference>
<gene>
    <name evidence="2" type="ordered locus">Rmar_2196</name>
</gene>